<evidence type="ECO:0000313" key="9">
    <source>
        <dbReference type="EMBL" id="MCT7377099.1"/>
    </source>
</evidence>
<feature type="transmembrane region" description="Helical" evidence="7">
    <location>
        <begin position="274"/>
        <end position="295"/>
    </location>
</feature>
<proteinExistence type="inferred from homology"/>
<evidence type="ECO:0000256" key="7">
    <source>
        <dbReference type="RuleBase" id="RU369079"/>
    </source>
</evidence>
<dbReference type="Pfam" id="PF06808">
    <property type="entry name" value="DctM"/>
    <property type="match status" value="1"/>
</dbReference>
<feature type="transmembrane region" description="Helical" evidence="7">
    <location>
        <begin position="137"/>
        <end position="165"/>
    </location>
</feature>
<keyword evidence="10" id="KW-1185">Reference proteome</keyword>
<evidence type="ECO:0000256" key="2">
    <source>
        <dbReference type="ARBA" id="ARBA00022475"/>
    </source>
</evidence>
<comment type="similarity">
    <text evidence="7">Belongs to the TRAP transporter large permease family.</text>
</comment>
<evidence type="ECO:0000259" key="8">
    <source>
        <dbReference type="Pfam" id="PF06808"/>
    </source>
</evidence>
<organism evidence="9 10">
    <name type="scientific">Chelativorans salis</name>
    <dbReference type="NCBI Taxonomy" id="2978478"/>
    <lineage>
        <taxon>Bacteria</taxon>
        <taxon>Pseudomonadati</taxon>
        <taxon>Pseudomonadota</taxon>
        <taxon>Alphaproteobacteria</taxon>
        <taxon>Hyphomicrobiales</taxon>
        <taxon>Phyllobacteriaceae</taxon>
        <taxon>Chelativorans</taxon>
    </lineage>
</organism>
<comment type="caution">
    <text evidence="9">The sequence shown here is derived from an EMBL/GenBank/DDBJ whole genome shotgun (WGS) entry which is preliminary data.</text>
</comment>
<feature type="transmembrane region" description="Helical" evidence="7">
    <location>
        <begin position="100"/>
        <end position="125"/>
    </location>
</feature>
<dbReference type="NCBIfam" id="TIGR00786">
    <property type="entry name" value="dctM"/>
    <property type="match status" value="1"/>
</dbReference>
<feature type="transmembrane region" description="Helical" evidence="7">
    <location>
        <begin position="243"/>
        <end position="262"/>
    </location>
</feature>
<evidence type="ECO:0000256" key="5">
    <source>
        <dbReference type="ARBA" id="ARBA00022989"/>
    </source>
</evidence>
<name>A0ABT2LSN4_9HYPH</name>
<feature type="transmembrane region" description="Helical" evidence="7">
    <location>
        <begin position="12"/>
        <end position="36"/>
    </location>
</feature>
<feature type="transmembrane region" description="Helical" evidence="7">
    <location>
        <begin position="315"/>
        <end position="333"/>
    </location>
</feature>
<dbReference type="EMBL" id="JAOCZP010000006">
    <property type="protein sequence ID" value="MCT7377099.1"/>
    <property type="molecule type" value="Genomic_DNA"/>
</dbReference>
<comment type="subcellular location">
    <subcellularLocation>
        <location evidence="1 7">Cell inner membrane</location>
        <topology evidence="1 7">Multi-pass membrane protein</topology>
    </subcellularLocation>
</comment>
<sequence>MSTSFLLAVGGFFIMAGGGLPIAFAMFAAAIAYLFMSGQDVGLIAEQSLNGLFGSFVLLAVPLFILAANFMNAGTVTDRLLTFCVALVGRFRGGLAQVNVVASLIFSGMSGSAIADAAGIGRIIIDMMRKDGRYPAGYAAALTAASSVIGPVIPPSIPMVLYALISGSSIGYLFLGGIVPGLLIGATLMVFNAWTARRRNFHTDEVVPLKALPVITFRAFPALMLPVILLAGIYGGVTTPTEAAAVAAAYALLLAAFVYRAMSWRQFHELVLGSARSTAVIGMIIAAALVFNYLVASENIPGIVAESLAGLDIPPVLFLIAVNLLFLALGCLFDATTLLLVVVPLFLPTVAALGIDPVHFGVVIVINIMVGLITPPYGVLLFVINAVTDIPLKDIIREIWPFMGVLLAALLVMILFPQIVLFLPELFGYR</sequence>
<dbReference type="InterPro" id="IPR004681">
    <property type="entry name" value="TRAP_DctM"/>
</dbReference>
<evidence type="ECO:0000256" key="1">
    <source>
        <dbReference type="ARBA" id="ARBA00004429"/>
    </source>
</evidence>
<keyword evidence="7" id="KW-0813">Transport</keyword>
<dbReference type="PIRSF" id="PIRSF006066">
    <property type="entry name" value="HI0050"/>
    <property type="match status" value="1"/>
</dbReference>
<dbReference type="Proteomes" id="UP001320831">
    <property type="component" value="Unassembled WGS sequence"/>
</dbReference>
<keyword evidence="3 7" id="KW-0997">Cell inner membrane</keyword>
<feature type="transmembrane region" description="Helical" evidence="7">
    <location>
        <begin position="48"/>
        <end position="71"/>
    </location>
</feature>
<evidence type="ECO:0000256" key="3">
    <source>
        <dbReference type="ARBA" id="ARBA00022519"/>
    </source>
</evidence>
<keyword evidence="4 7" id="KW-0812">Transmembrane</keyword>
<feature type="transmembrane region" description="Helical" evidence="7">
    <location>
        <begin position="215"/>
        <end position="237"/>
    </location>
</feature>
<feature type="transmembrane region" description="Helical" evidence="7">
    <location>
        <begin position="171"/>
        <end position="194"/>
    </location>
</feature>
<dbReference type="InterPro" id="IPR010656">
    <property type="entry name" value="DctM"/>
</dbReference>
<keyword evidence="6 7" id="KW-0472">Membrane</keyword>
<feature type="transmembrane region" description="Helical" evidence="7">
    <location>
        <begin position="399"/>
        <end position="423"/>
    </location>
</feature>
<comment type="function">
    <text evidence="7">Part of the tripartite ATP-independent periplasmic (TRAP) transport system.</text>
</comment>
<protein>
    <recommendedName>
        <fullName evidence="7">TRAP transporter large permease protein</fullName>
    </recommendedName>
</protein>
<reference evidence="9 10" key="1">
    <citation type="submission" date="2022-09" db="EMBL/GenBank/DDBJ databases">
        <title>Chelativorans salina sp. nov., a novel slightly halophilic bacterium isolated from a saline lake sediment enrichment.</title>
        <authorList>
            <person name="Gao L."/>
            <person name="Fang B.-Z."/>
            <person name="Li W.-J."/>
        </authorList>
    </citation>
    <scope>NUCLEOTIDE SEQUENCE [LARGE SCALE GENOMIC DNA]</scope>
    <source>
        <strain evidence="9 10">EGI FJ00035</strain>
    </source>
</reference>
<feature type="transmembrane region" description="Helical" evidence="7">
    <location>
        <begin position="361"/>
        <end position="387"/>
    </location>
</feature>
<gene>
    <name evidence="9" type="ORF">N5A92_18950</name>
</gene>
<feature type="transmembrane region" description="Helical" evidence="7">
    <location>
        <begin position="338"/>
        <end position="355"/>
    </location>
</feature>
<comment type="subunit">
    <text evidence="7">The complex comprises the extracytoplasmic solute receptor protein and the two transmembrane proteins.</text>
</comment>
<accession>A0ABT2LSN4</accession>
<dbReference type="RefSeq" id="WP_260905460.1">
    <property type="nucleotide sequence ID" value="NZ_JAOCZP010000006.1"/>
</dbReference>
<evidence type="ECO:0000313" key="10">
    <source>
        <dbReference type="Proteomes" id="UP001320831"/>
    </source>
</evidence>
<keyword evidence="2" id="KW-1003">Cell membrane</keyword>
<evidence type="ECO:0000256" key="6">
    <source>
        <dbReference type="ARBA" id="ARBA00023136"/>
    </source>
</evidence>
<feature type="domain" description="TRAP C4-dicarboxylate transport system permease DctM subunit" evidence="8">
    <location>
        <begin position="10"/>
        <end position="419"/>
    </location>
</feature>
<evidence type="ECO:0000256" key="4">
    <source>
        <dbReference type="ARBA" id="ARBA00022692"/>
    </source>
</evidence>
<keyword evidence="5 7" id="KW-1133">Transmembrane helix</keyword>
<dbReference type="PANTHER" id="PTHR33362">
    <property type="entry name" value="SIALIC ACID TRAP TRANSPORTER PERMEASE PROTEIN SIAT-RELATED"/>
    <property type="match status" value="1"/>
</dbReference>